<organism evidence="5 6">
    <name type="scientific">Cellvibrio fontiphilus</name>
    <dbReference type="NCBI Taxonomy" id="1815559"/>
    <lineage>
        <taxon>Bacteria</taxon>
        <taxon>Pseudomonadati</taxon>
        <taxon>Pseudomonadota</taxon>
        <taxon>Gammaproteobacteria</taxon>
        <taxon>Cellvibrionales</taxon>
        <taxon>Cellvibrionaceae</taxon>
        <taxon>Cellvibrio</taxon>
    </lineage>
</organism>
<dbReference type="InterPro" id="IPR035919">
    <property type="entry name" value="EAL_sf"/>
</dbReference>
<dbReference type="NCBIfam" id="TIGR00254">
    <property type="entry name" value="GGDEF"/>
    <property type="match status" value="1"/>
</dbReference>
<evidence type="ECO:0000313" key="6">
    <source>
        <dbReference type="Proteomes" id="UP001595555"/>
    </source>
</evidence>
<protein>
    <submittedName>
        <fullName evidence="5">Bifunctional diguanylate cyclase/phosphodiesterase</fullName>
    </submittedName>
</protein>
<keyword evidence="1" id="KW-0472">Membrane</keyword>
<dbReference type="InterPro" id="IPR043128">
    <property type="entry name" value="Rev_trsase/Diguanyl_cyclase"/>
</dbReference>
<evidence type="ECO:0000259" key="3">
    <source>
        <dbReference type="PROSITE" id="PS50885"/>
    </source>
</evidence>
<feature type="domain" description="GGDEF" evidence="4">
    <location>
        <begin position="377"/>
        <end position="507"/>
    </location>
</feature>
<dbReference type="Gene3D" id="3.30.70.270">
    <property type="match status" value="1"/>
</dbReference>
<dbReference type="Gene3D" id="3.20.20.450">
    <property type="entry name" value="EAL domain"/>
    <property type="match status" value="1"/>
</dbReference>
<dbReference type="InterPro" id="IPR029787">
    <property type="entry name" value="Nucleotide_cyclase"/>
</dbReference>
<evidence type="ECO:0000259" key="2">
    <source>
        <dbReference type="PROSITE" id="PS50883"/>
    </source>
</evidence>
<dbReference type="SMART" id="SM00304">
    <property type="entry name" value="HAMP"/>
    <property type="match status" value="1"/>
</dbReference>
<dbReference type="EMBL" id="JBHRTF010000002">
    <property type="protein sequence ID" value="MFC3114946.1"/>
    <property type="molecule type" value="Genomic_DNA"/>
</dbReference>
<dbReference type="PROSITE" id="PS50883">
    <property type="entry name" value="EAL"/>
    <property type="match status" value="1"/>
</dbReference>
<dbReference type="SMART" id="SM00052">
    <property type="entry name" value="EAL"/>
    <property type="match status" value="1"/>
</dbReference>
<dbReference type="InterPro" id="IPR003660">
    <property type="entry name" value="HAMP_dom"/>
</dbReference>
<sequence length="775" mass="86168">MPKFNYLFKLLAFLIGLVIVLETVSYFATRLIINKAVTHNARSELLAGGELFTRVMQKNVEQLALSVKVLTEDFGFKDAVATSDEKTIASALVNHSARVKADIGVLISRDGKLIASDETFAVQVNEEFAALQAQAQARGQAYDIIFIDGRAYQFVMFTVKAPVVIGLAGMGFEIKQEFSAELRKLTGLEVSFVRQQSAGFTYLNGTLLDDQPNLLVTQLAQQTLGEVFIYDDFISLAVPAARQNQQLVAVLQVPLSHALAHFSHLNWQLFVLALVFSLLAGIAALFLARSVTRPVTLLATIARRIAGGFYATPIVVKSNDELGDLAAAFITMQKAIGEREQQVLYQSEHDPLTGLPNRLLIFPHLQAAISRSGVLRQSVFLLVIDIKNFGQINDELSQEIGDAVLREVGQKIDRLLTHSELLRLGSDEFLAIVMAPDKTTVQEILDFIHATFKTPLQINGMQISVEMNIGVAAYPADADSADVLLRRANLALNEGRVREERSCWYESGWDEKHLRRLHLFREFEHSLNAGQISLYYQPKINLDQPEKLGSEALVRWHHPELGFISPDEFINVIESSGQITLLTRWALKTAVLHLRRLLDAQIHISCSVNLSALDLLVDDLPAYVAELLQSQRVPAEHLVLEITESAIMREADKCLDNLRRLRDLGLTLSIDDFGTGYSSLSQLKKLPVAELKIDKSFILNLDSSADDQLIVRSTIDLGHTLGLSITAEGVESEAIKTLLSQFGCDTAQGYLYSKPLPAEEFIRWVTRYLAELQHE</sequence>
<feature type="transmembrane region" description="Helical" evidence="1">
    <location>
        <begin position="6"/>
        <end position="28"/>
    </location>
</feature>
<accession>A0ABV7FBL3</accession>
<dbReference type="Pfam" id="PF00990">
    <property type="entry name" value="GGDEF"/>
    <property type="match status" value="1"/>
</dbReference>
<dbReference type="PROSITE" id="PS50887">
    <property type="entry name" value="GGDEF"/>
    <property type="match status" value="1"/>
</dbReference>
<dbReference type="PANTHER" id="PTHR33121">
    <property type="entry name" value="CYCLIC DI-GMP PHOSPHODIESTERASE PDEF"/>
    <property type="match status" value="1"/>
</dbReference>
<dbReference type="SUPFAM" id="SSF141868">
    <property type="entry name" value="EAL domain-like"/>
    <property type="match status" value="1"/>
</dbReference>
<proteinExistence type="predicted"/>
<dbReference type="CDD" id="cd01948">
    <property type="entry name" value="EAL"/>
    <property type="match status" value="1"/>
</dbReference>
<dbReference type="InterPro" id="IPR050706">
    <property type="entry name" value="Cyclic-di-GMP_PDE-like"/>
</dbReference>
<dbReference type="Pfam" id="PF00563">
    <property type="entry name" value="EAL"/>
    <property type="match status" value="1"/>
</dbReference>
<dbReference type="SMART" id="SM00267">
    <property type="entry name" value="GGDEF"/>
    <property type="match status" value="1"/>
</dbReference>
<feature type="domain" description="EAL" evidence="2">
    <location>
        <begin position="516"/>
        <end position="769"/>
    </location>
</feature>
<dbReference type="Gene3D" id="6.10.340.10">
    <property type="match status" value="1"/>
</dbReference>
<gene>
    <name evidence="5" type="ORF">ACFODX_05190</name>
</gene>
<dbReference type="CDD" id="cd01949">
    <property type="entry name" value="GGDEF"/>
    <property type="match status" value="1"/>
</dbReference>
<keyword evidence="1" id="KW-0812">Transmembrane</keyword>
<feature type="transmembrane region" description="Helical" evidence="1">
    <location>
        <begin position="269"/>
        <end position="288"/>
    </location>
</feature>
<feature type="domain" description="HAMP" evidence="3">
    <location>
        <begin position="289"/>
        <end position="341"/>
    </location>
</feature>
<dbReference type="SUPFAM" id="SSF158472">
    <property type="entry name" value="HAMP domain-like"/>
    <property type="match status" value="1"/>
</dbReference>
<dbReference type="RefSeq" id="WP_378116745.1">
    <property type="nucleotide sequence ID" value="NZ_JBHRTF010000002.1"/>
</dbReference>
<dbReference type="PANTHER" id="PTHR33121:SF71">
    <property type="entry name" value="OXYGEN SENSOR PROTEIN DOSP"/>
    <property type="match status" value="1"/>
</dbReference>
<keyword evidence="6" id="KW-1185">Reference proteome</keyword>
<dbReference type="PROSITE" id="PS50885">
    <property type="entry name" value="HAMP"/>
    <property type="match status" value="1"/>
</dbReference>
<keyword evidence="1" id="KW-1133">Transmembrane helix</keyword>
<reference evidence="6" key="1">
    <citation type="journal article" date="2019" name="Int. J. Syst. Evol. Microbiol.">
        <title>The Global Catalogue of Microorganisms (GCM) 10K type strain sequencing project: providing services to taxonomists for standard genome sequencing and annotation.</title>
        <authorList>
            <consortium name="The Broad Institute Genomics Platform"/>
            <consortium name="The Broad Institute Genome Sequencing Center for Infectious Disease"/>
            <person name="Wu L."/>
            <person name="Ma J."/>
        </authorList>
    </citation>
    <scope>NUCLEOTIDE SEQUENCE [LARGE SCALE GENOMIC DNA]</scope>
    <source>
        <strain evidence="6">KCTC 52237</strain>
    </source>
</reference>
<dbReference type="SUPFAM" id="SSF55073">
    <property type="entry name" value="Nucleotide cyclase"/>
    <property type="match status" value="1"/>
</dbReference>
<evidence type="ECO:0000256" key="1">
    <source>
        <dbReference type="SAM" id="Phobius"/>
    </source>
</evidence>
<dbReference type="InterPro" id="IPR029150">
    <property type="entry name" value="dCache_3"/>
</dbReference>
<dbReference type="Pfam" id="PF14827">
    <property type="entry name" value="dCache_3"/>
    <property type="match status" value="1"/>
</dbReference>
<dbReference type="InterPro" id="IPR000160">
    <property type="entry name" value="GGDEF_dom"/>
</dbReference>
<evidence type="ECO:0000313" key="5">
    <source>
        <dbReference type="EMBL" id="MFC3114946.1"/>
    </source>
</evidence>
<evidence type="ECO:0000259" key="4">
    <source>
        <dbReference type="PROSITE" id="PS50887"/>
    </source>
</evidence>
<name>A0ABV7FBL3_9GAMM</name>
<dbReference type="CDD" id="cd06225">
    <property type="entry name" value="HAMP"/>
    <property type="match status" value="1"/>
</dbReference>
<dbReference type="Pfam" id="PF00672">
    <property type="entry name" value="HAMP"/>
    <property type="match status" value="1"/>
</dbReference>
<comment type="caution">
    <text evidence="5">The sequence shown here is derived from an EMBL/GenBank/DDBJ whole genome shotgun (WGS) entry which is preliminary data.</text>
</comment>
<dbReference type="Proteomes" id="UP001595555">
    <property type="component" value="Unassembled WGS sequence"/>
</dbReference>
<dbReference type="InterPro" id="IPR001633">
    <property type="entry name" value="EAL_dom"/>
</dbReference>